<dbReference type="AlphaFoldDB" id="A0AAV7U8R6"/>
<feature type="non-terminal residue" evidence="1">
    <location>
        <position position="62"/>
    </location>
</feature>
<keyword evidence="2" id="KW-1185">Reference proteome</keyword>
<protein>
    <submittedName>
        <fullName evidence="1">Uncharacterized protein</fullName>
    </submittedName>
</protein>
<proteinExistence type="predicted"/>
<organism evidence="1 2">
    <name type="scientific">Pleurodeles waltl</name>
    <name type="common">Iberian ribbed newt</name>
    <dbReference type="NCBI Taxonomy" id="8319"/>
    <lineage>
        <taxon>Eukaryota</taxon>
        <taxon>Metazoa</taxon>
        <taxon>Chordata</taxon>
        <taxon>Craniata</taxon>
        <taxon>Vertebrata</taxon>
        <taxon>Euteleostomi</taxon>
        <taxon>Amphibia</taxon>
        <taxon>Batrachia</taxon>
        <taxon>Caudata</taxon>
        <taxon>Salamandroidea</taxon>
        <taxon>Salamandridae</taxon>
        <taxon>Pleurodelinae</taxon>
        <taxon>Pleurodeles</taxon>
    </lineage>
</organism>
<accession>A0AAV7U8R6</accession>
<evidence type="ECO:0000313" key="2">
    <source>
        <dbReference type="Proteomes" id="UP001066276"/>
    </source>
</evidence>
<gene>
    <name evidence="1" type="ORF">NDU88_002064</name>
</gene>
<comment type="caution">
    <text evidence="1">The sequence shown here is derived from an EMBL/GenBank/DDBJ whole genome shotgun (WGS) entry which is preliminary data.</text>
</comment>
<reference evidence="1" key="1">
    <citation type="journal article" date="2022" name="bioRxiv">
        <title>Sequencing and chromosome-scale assembly of the giantPleurodeles waltlgenome.</title>
        <authorList>
            <person name="Brown T."/>
            <person name="Elewa A."/>
            <person name="Iarovenko S."/>
            <person name="Subramanian E."/>
            <person name="Araus A.J."/>
            <person name="Petzold A."/>
            <person name="Susuki M."/>
            <person name="Suzuki K.-i.T."/>
            <person name="Hayashi T."/>
            <person name="Toyoda A."/>
            <person name="Oliveira C."/>
            <person name="Osipova E."/>
            <person name="Leigh N.D."/>
            <person name="Simon A."/>
            <person name="Yun M.H."/>
        </authorList>
    </citation>
    <scope>NUCLEOTIDE SEQUENCE</scope>
    <source>
        <strain evidence="1">20211129_DDA</strain>
        <tissue evidence="1">Liver</tissue>
    </source>
</reference>
<dbReference type="EMBL" id="JANPWB010000005">
    <property type="protein sequence ID" value="KAJ1185270.1"/>
    <property type="molecule type" value="Genomic_DNA"/>
</dbReference>
<evidence type="ECO:0000313" key="1">
    <source>
        <dbReference type="EMBL" id="KAJ1185270.1"/>
    </source>
</evidence>
<name>A0AAV7U8R6_PLEWA</name>
<sequence length="62" mass="7051">MIDVSWVRSYGPAGWVLCWCYQRVEGLWWPVPVRGEQTVPRPTMVRAGHLDPVGQSCCHHCG</sequence>
<dbReference type="Proteomes" id="UP001066276">
    <property type="component" value="Chromosome 3_1"/>
</dbReference>